<keyword evidence="3" id="KW-1003">Cell membrane</keyword>
<feature type="transmembrane region" description="Helical" evidence="8">
    <location>
        <begin position="368"/>
        <end position="385"/>
    </location>
</feature>
<keyword evidence="4 8" id="KW-0812">Transmembrane</keyword>
<evidence type="ECO:0000256" key="5">
    <source>
        <dbReference type="ARBA" id="ARBA00022989"/>
    </source>
</evidence>
<keyword evidence="10" id="KW-1185">Reference proteome</keyword>
<evidence type="ECO:0000256" key="1">
    <source>
        <dbReference type="ARBA" id="ARBA00004651"/>
    </source>
</evidence>
<reference evidence="9 10" key="1">
    <citation type="submission" date="2016-09" db="EMBL/GenBank/DDBJ databases">
        <title>Extensive genetic diversity and differential bi-allelic expression allows diatom success in the polar Southern Ocean.</title>
        <authorList>
            <consortium name="DOE Joint Genome Institute"/>
            <person name="Mock T."/>
            <person name="Otillar R.P."/>
            <person name="Strauss J."/>
            <person name="Dupont C."/>
            <person name="Frickenhaus S."/>
            <person name="Maumus F."/>
            <person name="Mcmullan M."/>
            <person name="Sanges R."/>
            <person name="Schmutz J."/>
            <person name="Toseland A."/>
            <person name="Valas R."/>
            <person name="Veluchamy A."/>
            <person name="Ward B.J."/>
            <person name="Allen A."/>
            <person name="Barry K."/>
            <person name="Falciatore A."/>
            <person name="Ferrante M."/>
            <person name="Fortunato A.E."/>
            <person name="Gloeckner G."/>
            <person name="Gruber A."/>
            <person name="Hipkin R."/>
            <person name="Janech M."/>
            <person name="Kroth P."/>
            <person name="Leese F."/>
            <person name="Lindquist E."/>
            <person name="Lyon B.R."/>
            <person name="Martin J."/>
            <person name="Mayer C."/>
            <person name="Parker M."/>
            <person name="Quesneville H."/>
            <person name="Raymond J."/>
            <person name="Uhlig C."/>
            <person name="Valentin K.U."/>
            <person name="Worden A.Z."/>
            <person name="Armbrust E.V."/>
            <person name="Bowler C."/>
            <person name="Green B."/>
            <person name="Moulton V."/>
            <person name="Van Oosterhout C."/>
            <person name="Grigoriev I."/>
        </authorList>
    </citation>
    <scope>NUCLEOTIDE SEQUENCE [LARGE SCALE GENOMIC DNA]</scope>
    <source>
        <strain evidence="9 10">CCMP1102</strain>
    </source>
</reference>
<organism evidence="9 10">
    <name type="scientific">Fragilariopsis cylindrus CCMP1102</name>
    <dbReference type="NCBI Taxonomy" id="635003"/>
    <lineage>
        <taxon>Eukaryota</taxon>
        <taxon>Sar</taxon>
        <taxon>Stramenopiles</taxon>
        <taxon>Ochrophyta</taxon>
        <taxon>Bacillariophyta</taxon>
        <taxon>Bacillariophyceae</taxon>
        <taxon>Bacillariophycidae</taxon>
        <taxon>Bacillariales</taxon>
        <taxon>Bacillariaceae</taxon>
        <taxon>Fragilariopsis</taxon>
    </lineage>
</organism>
<feature type="transmembrane region" description="Helical" evidence="8">
    <location>
        <begin position="286"/>
        <end position="306"/>
    </location>
</feature>
<feature type="transmembrane region" description="Helical" evidence="8">
    <location>
        <begin position="124"/>
        <end position="142"/>
    </location>
</feature>
<dbReference type="InterPro" id="IPR044566">
    <property type="entry name" value="RMV1-like"/>
</dbReference>
<keyword evidence="2" id="KW-0813">Transport</keyword>
<sequence>KLGVISLAVLVFYNVSGGPFGIETAVRAGGNFYAILGFLIMPFVWSLQEALMTAELGSTFVEASGGVAWVEEAFGPKVGWMAGYLSWISGATDNAIYPVLFLDYLLQVFGNDDESEAINPASRFILLSATTIFLAYVNWRGLHLIGKMSVFICLIAMSPFVILVVVGSFKVDTSRWFILPNSDTDETIDSLDDDIAGGFFPNFSTGGVLWRPFLNNLFWNLNSFDNGGTLVAELDSTAPFIRAMMLGVVLVVTCYFFPLLIAIGASDSVQSDWTNGYLAAINTEVVGPWLGAWTVFAAGISNIAMFQAELSSDAFQLMGMADRGHLPKIFSKRSRYGTPTYGLILGAGVIVCMGVSDLDTLIEMLNFNYAIALLLEYAAFFKLRISRPDLERPYRIPLSTFGCCIFFFPTIVATLLVMSLATYTTYYFAFGSWITGYIV</sequence>
<accession>A0A1E7FIP1</accession>
<dbReference type="PANTHER" id="PTHR45826">
    <property type="entry name" value="POLYAMINE TRANSPORTER PUT1"/>
    <property type="match status" value="1"/>
</dbReference>
<evidence type="ECO:0000256" key="3">
    <source>
        <dbReference type="ARBA" id="ARBA00022475"/>
    </source>
</evidence>
<dbReference type="EMBL" id="KV784357">
    <property type="protein sequence ID" value="OEU17653.1"/>
    <property type="molecule type" value="Genomic_DNA"/>
</dbReference>
<dbReference type="AlphaFoldDB" id="A0A1E7FIP1"/>
<evidence type="ECO:0000256" key="2">
    <source>
        <dbReference type="ARBA" id="ARBA00022448"/>
    </source>
</evidence>
<dbReference type="InterPro" id="IPR002293">
    <property type="entry name" value="AA/rel_permease1"/>
</dbReference>
<gene>
    <name evidence="9" type="ORF">FRACYDRAFT_148588</name>
</gene>
<proteinExistence type="inferred from homology"/>
<feature type="transmembrane region" description="Helical" evidence="8">
    <location>
        <begin position="397"/>
        <end position="423"/>
    </location>
</feature>
<keyword evidence="5 8" id="KW-1133">Transmembrane helix</keyword>
<feature type="transmembrane region" description="Helical" evidence="8">
    <location>
        <begin position="336"/>
        <end position="356"/>
    </location>
</feature>
<dbReference type="PIRSF" id="PIRSF006060">
    <property type="entry name" value="AA_transporter"/>
    <property type="match status" value="1"/>
</dbReference>
<feature type="transmembrane region" description="Helical" evidence="8">
    <location>
        <begin position="243"/>
        <end position="266"/>
    </location>
</feature>
<feature type="transmembrane region" description="Helical" evidence="8">
    <location>
        <begin position="27"/>
        <end position="47"/>
    </location>
</feature>
<comment type="subcellular location">
    <subcellularLocation>
        <location evidence="1">Cell membrane</location>
        <topology evidence="1">Multi-pass membrane protein</topology>
    </subcellularLocation>
</comment>
<dbReference type="GO" id="GO:0005886">
    <property type="term" value="C:plasma membrane"/>
    <property type="evidence" value="ECO:0007669"/>
    <property type="project" value="UniProtKB-SubCell"/>
</dbReference>
<keyword evidence="6 8" id="KW-0472">Membrane</keyword>
<dbReference type="InParanoid" id="A0A1E7FIP1"/>
<dbReference type="KEGG" id="fcy:FRACYDRAFT_148588"/>
<protein>
    <submittedName>
        <fullName evidence="9">Amino acid transporter</fullName>
    </submittedName>
</protein>
<feature type="transmembrane region" description="Helical" evidence="8">
    <location>
        <begin position="148"/>
        <end position="169"/>
    </location>
</feature>
<dbReference type="PANTHER" id="PTHR45826:SF2">
    <property type="entry name" value="AMINO ACID TRANSPORTER"/>
    <property type="match status" value="1"/>
</dbReference>
<evidence type="ECO:0000256" key="6">
    <source>
        <dbReference type="ARBA" id="ARBA00023136"/>
    </source>
</evidence>
<feature type="non-terminal residue" evidence="9">
    <location>
        <position position="439"/>
    </location>
</feature>
<dbReference type="Gene3D" id="1.20.1740.10">
    <property type="entry name" value="Amino acid/polyamine transporter I"/>
    <property type="match status" value="1"/>
</dbReference>
<dbReference type="Proteomes" id="UP000095751">
    <property type="component" value="Unassembled WGS sequence"/>
</dbReference>
<dbReference type="Pfam" id="PF13520">
    <property type="entry name" value="AA_permease_2"/>
    <property type="match status" value="1"/>
</dbReference>
<dbReference type="GO" id="GO:0015203">
    <property type="term" value="F:polyamine transmembrane transporter activity"/>
    <property type="evidence" value="ECO:0007669"/>
    <property type="project" value="UniProtKB-ARBA"/>
</dbReference>
<evidence type="ECO:0000256" key="8">
    <source>
        <dbReference type="SAM" id="Phobius"/>
    </source>
</evidence>
<evidence type="ECO:0000313" key="10">
    <source>
        <dbReference type="Proteomes" id="UP000095751"/>
    </source>
</evidence>
<evidence type="ECO:0000313" key="9">
    <source>
        <dbReference type="EMBL" id="OEU17653.1"/>
    </source>
</evidence>
<name>A0A1E7FIP1_9STRA</name>
<dbReference type="OrthoDB" id="5982228at2759"/>
<evidence type="ECO:0000256" key="4">
    <source>
        <dbReference type="ARBA" id="ARBA00022692"/>
    </source>
</evidence>
<feature type="non-terminal residue" evidence="9">
    <location>
        <position position="1"/>
    </location>
</feature>
<evidence type="ECO:0000256" key="7">
    <source>
        <dbReference type="ARBA" id="ARBA00024041"/>
    </source>
</evidence>
<comment type="similarity">
    <text evidence="7">Belongs to the amino acid-polyamine-organocation (APC) superfamily. Polyamine:cation symporter (PHS) (TC 2.A.3.12) family.</text>
</comment>